<feature type="domain" description="HTH cro/C1-type" evidence="2">
    <location>
        <begin position="12"/>
        <end position="66"/>
    </location>
</feature>
<accession>A0A1G2FZ70</accession>
<dbReference type="InterPro" id="IPR050807">
    <property type="entry name" value="TransReg_Diox_bact_type"/>
</dbReference>
<name>A0A1G2FZ70_9BACT</name>
<dbReference type="Gene3D" id="1.10.260.40">
    <property type="entry name" value="lambda repressor-like DNA-binding domains"/>
    <property type="match status" value="1"/>
</dbReference>
<dbReference type="SMART" id="SM00530">
    <property type="entry name" value="HTH_XRE"/>
    <property type="match status" value="1"/>
</dbReference>
<dbReference type="SUPFAM" id="SSF47413">
    <property type="entry name" value="lambda repressor-like DNA-binding domains"/>
    <property type="match status" value="1"/>
</dbReference>
<evidence type="ECO:0000256" key="1">
    <source>
        <dbReference type="ARBA" id="ARBA00023125"/>
    </source>
</evidence>
<dbReference type="GO" id="GO:0003677">
    <property type="term" value="F:DNA binding"/>
    <property type="evidence" value="ECO:0007669"/>
    <property type="project" value="UniProtKB-KW"/>
</dbReference>
<dbReference type="Proteomes" id="UP000176700">
    <property type="component" value="Unassembled WGS sequence"/>
</dbReference>
<reference evidence="3 4" key="1">
    <citation type="journal article" date="2016" name="Nat. Commun.">
        <title>Thousands of microbial genomes shed light on interconnected biogeochemical processes in an aquifer system.</title>
        <authorList>
            <person name="Anantharaman K."/>
            <person name="Brown C.T."/>
            <person name="Hug L.A."/>
            <person name="Sharon I."/>
            <person name="Castelle C.J."/>
            <person name="Probst A.J."/>
            <person name="Thomas B.C."/>
            <person name="Singh A."/>
            <person name="Wilkins M.J."/>
            <person name="Karaoz U."/>
            <person name="Brodie E.L."/>
            <person name="Williams K.H."/>
            <person name="Hubbard S.S."/>
            <person name="Banfield J.F."/>
        </authorList>
    </citation>
    <scope>NUCLEOTIDE SEQUENCE [LARGE SCALE GENOMIC DNA]</scope>
</reference>
<gene>
    <name evidence="3" type="ORF">A2W41_03915</name>
</gene>
<keyword evidence="1" id="KW-0238">DNA-binding</keyword>
<evidence type="ECO:0000259" key="2">
    <source>
        <dbReference type="PROSITE" id="PS50943"/>
    </source>
</evidence>
<evidence type="ECO:0000313" key="4">
    <source>
        <dbReference type="Proteomes" id="UP000176700"/>
    </source>
</evidence>
<evidence type="ECO:0000313" key="3">
    <source>
        <dbReference type="EMBL" id="OGZ43384.1"/>
    </source>
</evidence>
<dbReference type="AlphaFoldDB" id="A0A1G2FZ70"/>
<dbReference type="CDD" id="cd00093">
    <property type="entry name" value="HTH_XRE"/>
    <property type="match status" value="1"/>
</dbReference>
<dbReference type="PANTHER" id="PTHR46797:SF1">
    <property type="entry name" value="METHYLPHOSPHONATE SYNTHASE"/>
    <property type="match status" value="1"/>
</dbReference>
<dbReference type="GO" id="GO:0003700">
    <property type="term" value="F:DNA-binding transcription factor activity"/>
    <property type="evidence" value="ECO:0007669"/>
    <property type="project" value="TreeGrafter"/>
</dbReference>
<protein>
    <submittedName>
        <fullName evidence="3">Transcriptional regulator</fullName>
    </submittedName>
</protein>
<dbReference type="EMBL" id="MHNI01000007">
    <property type="protein sequence ID" value="OGZ43384.1"/>
    <property type="molecule type" value="Genomic_DNA"/>
</dbReference>
<dbReference type="Pfam" id="PF01381">
    <property type="entry name" value="HTH_3"/>
    <property type="match status" value="1"/>
</dbReference>
<organism evidence="3 4">
    <name type="scientific">Candidatus Ryanbacteria bacterium RIFCSPHIGHO2_01_45_13</name>
    <dbReference type="NCBI Taxonomy" id="1802112"/>
    <lineage>
        <taxon>Bacteria</taxon>
        <taxon>Candidatus Ryaniibacteriota</taxon>
    </lineage>
</organism>
<proteinExistence type="predicted"/>
<dbReference type="GO" id="GO:0005829">
    <property type="term" value="C:cytosol"/>
    <property type="evidence" value="ECO:0007669"/>
    <property type="project" value="TreeGrafter"/>
</dbReference>
<dbReference type="InterPro" id="IPR001387">
    <property type="entry name" value="Cro/C1-type_HTH"/>
</dbReference>
<dbReference type="InterPro" id="IPR010982">
    <property type="entry name" value="Lambda_DNA-bd_dom_sf"/>
</dbReference>
<dbReference type="PROSITE" id="PS50943">
    <property type="entry name" value="HTH_CROC1"/>
    <property type="match status" value="1"/>
</dbReference>
<sequence>MNGLYKQLGKKVKEARTKIGFTQEELAKKAGLHRTYIAGIETGRRNISVKNLEKIAKALDVKTNYLL</sequence>
<dbReference type="PANTHER" id="PTHR46797">
    <property type="entry name" value="HTH-TYPE TRANSCRIPTIONAL REGULATOR"/>
    <property type="match status" value="1"/>
</dbReference>
<comment type="caution">
    <text evidence="3">The sequence shown here is derived from an EMBL/GenBank/DDBJ whole genome shotgun (WGS) entry which is preliminary data.</text>
</comment>